<gene>
    <name evidence="1" type="ORF">METZ01_LOCUS324662</name>
</gene>
<name>A0A382PGH7_9ZZZZ</name>
<dbReference type="PROSITE" id="PS51257">
    <property type="entry name" value="PROKAR_LIPOPROTEIN"/>
    <property type="match status" value="1"/>
</dbReference>
<organism evidence="1">
    <name type="scientific">marine metagenome</name>
    <dbReference type="NCBI Taxonomy" id="408172"/>
    <lineage>
        <taxon>unclassified sequences</taxon>
        <taxon>metagenomes</taxon>
        <taxon>ecological metagenomes</taxon>
    </lineage>
</organism>
<protein>
    <submittedName>
        <fullName evidence="1">Uncharacterized protein</fullName>
    </submittedName>
</protein>
<dbReference type="AlphaFoldDB" id="A0A382PGH7"/>
<accession>A0A382PGH7</accession>
<feature type="non-terminal residue" evidence="1">
    <location>
        <position position="28"/>
    </location>
</feature>
<proteinExistence type="predicted"/>
<dbReference type="EMBL" id="UINC01106856">
    <property type="protein sequence ID" value="SVC71808.1"/>
    <property type="molecule type" value="Genomic_DNA"/>
</dbReference>
<sequence length="28" mass="3122">MNKISKIILLFLLIGLVTSCATTRTQDK</sequence>
<evidence type="ECO:0000313" key="1">
    <source>
        <dbReference type="EMBL" id="SVC71808.1"/>
    </source>
</evidence>
<reference evidence="1" key="1">
    <citation type="submission" date="2018-05" db="EMBL/GenBank/DDBJ databases">
        <authorList>
            <person name="Lanie J.A."/>
            <person name="Ng W.-L."/>
            <person name="Kazmierczak K.M."/>
            <person name="Andrzejewski T.M."/>
            <person name="Davidsen T.M."/>
            <person name="Wayne K.J."/>
            <person name="Tettelin H."/>
            <person name="Glass J.I."/>
            <person name="Rusch D."/>
            <person name="Podicherti R."/>
            <person name="Tsui H.-C.T."/>
            <person name="Winkler M.E."/>
        </authorList>
    </citation>
    <scope>NUCLEOTIDE SEQUENCE</scope>
</reference>